<evidence type="ECO:0000313" key="4">
    <source>
        <dbReference type="EMBL" id="MBD8501435.1"/>
    </source>
</evidence>
<dbReference type="Proteomes" id="UP000603602">
    <property type="component" value="Unassembled WGS sequence"/>
</dbReference>
<evidence type="ECO:0000313" key="5">
    <source>
        <dbReference type="Proteomes" id="UP000603602"/>
    </source>
</evidence>
<organism evidence="4 5">
    <name type="scientific">Thauera sedimentorum</name>
    <dbReference type="NCBI Taxonomy" id="2767595"/>
    <lineage>
        <taxon>Bacteria</taxon>
        <taxon>Pseudomonadati</taxon>
        <taxon>Pseudomonadota</taxon>
        <taxon>Betaproteobacteria</taxon>
        <taxon>Rhodocyclales</taxon>
        <taxon>Zoogloeaceae</taxon>
        <taxon>Thauera</taxon>
    </lineage>
</organism>
<dbReference type="SUPFAM" id="SSF82607">
    <property type="entry name" value="YbaB-like"/>
    <property type="match status" value="1"/>
</dbReference>
<sequence length="107" mass="11675">MMKGGIAGLMKQAQQMQENMKKMQDQLATVEVEGQAGAGMVKVVMTCKHDVRRVSIDDSVMDDKEMLEDLVAAALNDAVRKVETTTQEKMAGFTSGLNLPPGMKLPF</sequence>
<protein>
    <recommendedName>
        <fullName evidence="2">Nucleoid-associated protein IFO67_00905</fullName>
    </recommendedName>
</protein>
<keyword evidence="3" id="KW-0175">Coiled coil</keyword>
<keyword evidence="5" id="KW-1185">Reference proteome</keyword>
<reference evidence="5" key="1">
    <citation type="submission" date="2023-07" db="EMBL/GenBank/DDBJ databases">
        <title>Thauera sp. CAU 1555 isolated from sand of Yaerae Beach.</title>
        <authorList>
            <person name="Kim W."/>
        </authorList>
    </citation>
    <scope>NUCLEOTIDE SEQUENCE [LARGE SCALE GENOMIC DNA]</scope>
    <source>
        <strain evidence="5">CAU 1555</strain>
    </source>
</reference>
<keyword evidence="1 2" id="KW-0238">DNA-binding</keyword>
<name>A0ABR9B506_9RHOO</name>
<accession>A0ABR9B506</accession>
<comment type="subunit">
    <text evidence="2">Homodimer.</text>
</comment>
<evidence type="ECO:0000256" key="2">
    <source>
        <dbReference type="HAMAP-Rule" id="MF_00274"/>
    </source>
</evidence>
<dbReference type="PANTHER" id="PTHR33449">
    <property type="entry name" value="NUCLEOID-ASSOCIATED PROTEIN YBAB"/>
    <property type="match status" value="1"/>
</dbReference>
<dbReference type="EMBL" id="JACYTO010000001">
    <property type="protein sequence ID" value="MBD8501435.1"/>
    <property type="molecule type" value="Genomic_DNA"/>
</dbReference>
<feature type="coiled-coil region" evidence="3">
    <location>
        <begin position="6"/>
        <end position="33"/>
    </location>
</feature>
<keyword evidence="2" id="KW-0963">Cytoplasm</keyword>
<dbReference type="PANTHER" id="PTHR33449:SF1">
    <property type="entry name" value="NUCLEOID-ASSOCIATED PROTEIN YBAB"/>
    <property type="match status" value="1"/>
</dbReference>
<dbReference type="RefSeq" id="WP_187716293.1">
    <property type="nucleotide sequence ID" value="NZ_JACTAH010000001.1"/>
</dbReference>
<evidence type="ECO:0000256" key="1">
    <source>
        <dbReference type="ARBA" id="ARBA00023125"/>
    </source>
</evidence>
<dbReference type="Gene3D" id="3.30.1310.10">
    <property type="entry name" value="Nucleoid-associated protein YbaB-like domain"/>
    <property type="match status" value="1"/>
</dbReference>
<comment type="caution">
    <text evidence="4">The sequence shown here is derived from an EMBL/GenBank/DDBJ whole genome shotgun (WGS) entry which is preliminary data.</text>
</comment>
<comment type="similarity">
    <text evidence="2">Belongs to the YbaB/EbfC family.</text>
</comment>
<evidence type="ECO:0000256" key="3">
    <source>
        <dbReference type="SAM" id="Coils"/>
    </source>
</evidence>
<dbReference type="InterPro" id="IPR036894">
    <property type="entry name" value="YbaB-like_sf"/>
</dbReference>
<proteinExistence type="inferred from homology"/>
<comment type="function">
    <text evidence="2">Binds to DNA and alters its conformation. May be involved in regulation of gene expression, nucleoid organization and DNA protection.</text>
</comment>
<dbReference type="PIRSF" id="PIRSF004555">
    <property type="entry name" value="UCP004555"/>
    <property type="match status" value="1"/>
</dbReference>
<dbReference type="HAMAP" id="MF_00274">
    <property type="entry name" value="DNA_YbaB_EbfC"/>
    <property type="match status" value="1"/>
</dbReference>
<dbReference type="InterPro" id="IPR004401">
    <property type="entry name" value="YbaB/EbfC"/>
</dbReference>
<dbReference type="NCBIfam" id="TIGR00103">
    <property type="entry name" value="DNA_YbaB_EbfC"/>
    <property type="match status" value="1"/>
</dbReference>
<comment type="subcellular location">
    <subcellularLocation>
        <location evidence="2">Cytoplasm</location>
        <location evidence="2">Nucleoid</location>
    </subcellularLocation>
</comment>
<dbReference type="Pfam" id="PF02575">
    <property type="entry name" value="YbaB_DNA_bd"/>
    <property type="match status" value="1"/>
</dbReference>
<gene>
    <name evidence="4" type="ORF">IFO67_00905</name>
</gene>